<keyword evidence="2" id="KW-1185">Reference proteome</keyword>
<accession>A0A3M2RV03</accession>
<evidence type="ECO:0000313" key="2">
    <source>
        <dbReference type="Proteomes" id="UP000277212"/>
    </source>
</evidence>
<gene>
    <name evidence="1" type="ORF">CDV36_011382</name>
</gene>
<protein>
    <submittedName>
        <fullName evidence="1">Uncharacterized protein</fullName>
    </submittedName>
</protein>
<dbReference type="Proteomes" id="UP000277212">
    <property type="component" value="Unassembled WGS sequence"/>
</dbReference>
<reference evidence="1 2" key="1">
    <citation type="submission" date="2017-06" db="EMBL/GenBank/DDBJ databases">
        <title>Comparative genomic analysis of Ambrosia Fusariam Clade fungi.</title>
        <authorList>
            <person name="Stajich J.E."/>
            <person name="Carrillo J."/>
            <person name="Kijimoto T."/>
            <person name="Eskalen A."/>
            <person name="O'Donnell K."/>
            <person name="Kasson M."/>
        </authorList>
    </citation>
    <scope>NUCLEOTIDE SEQUENCE [LARGE SCALE GENOMIC DNA]</scope>
    <source>
        <strain evidence="1">UCR3666</strain>
    </source>
</reference>
<dbReference type="AlphaFoldDB" id="A0A3M2RV03"/>
<evidence type="ECO:0000313" key="1">
    <source>
        <dbReference type="EMBL" id="RMJ08992.1"/>
    </source>
</evidence>
<comment type="caution">
    <text evidence="1">The sequence shown here is derived from an EMBL/GenBank/DDBJ whole genome shotgun (WGS) entry which is preliminary data.</text>
</comment>
<dbReference type="EMBL" id="NKUJ01000261">
    <property type="protein sequence ID" value="RMJ08992.1"/>
    <property type="molecule type" value="Genomic_DNA"/>
</dbReference>
<sequence length="125" mass="14030">MLETREKEREAPYMVSSQERRCAAGSWAVRASVLRPEAGAALLRGFWWADADAPPESLFVTTASPGTERVRIGRRLSRSGTQREFRGWGSQGTLPQASKCHKLQASKLSTCPQHKENWFPLCKQI</sequence>
<organism evidence="1 2">
    <name type="scientific">Fusarium kuroshium</name>
    <dbReference type="NCBI Taxonomy" id="2010991"/>
    <lineage>
        <taxon>Eukaryota</taxon>
        <taxon>Fungi</taxon>
        <taxon>Dikarya</taxon>
        <taxon>Ascomycota</taxon>
        <taxon>Pezizomycotina</taxon>
        <taxon>Sordariomycetes</taxon>
        <taxon>Hypocreomycetidae</taxon>
        <taxon>Hypocreales</taxon>
        <taxon>Nectriaceae</taxon>
        <taxon>Fusarium</taxon>
        <taxon>Fusarium solani species complex</taxon>
    </lineage>
</organism>
<name>A0A3M2RV03_9HYPO</name>
<proteinExistence type="predicted"/>